<dbReference type="AlphaFoldDB" id="A0A1H8Y6I3"/>
<dbReference type="STRING" id="394193.SAMN04489732_11146"/>
<feature type="region of interest" description="Disordered" evidence="1">
    <location>
        <begin position="603"/>
        <end position="627"/>
    </location>
</feature>
<dbReference type="RefSeq" id="WP_091619981.1">
    <property type="nucleotide sequence ID" value="NZ_FOEF01000011.1"/>
</dbReference>
<dbReference type="EMBL" id="FOEF01000011">
    <property type="protein sequence ID" value="SEP47138.1"/>
    <property type="molecule type" value="Genomic_DNA"/>
</dbReference>
<dbReference type="InterPro" id="IPR008972">
    <property type="entry name" value="Cupredoxin"/>
</dbReference>
<accession>A0A1H8Y6I3</accession>
<gene>
    <name evidence="3" type="ORF">SAMN04489732_11146</name>
</gene>
<dbReference type="SUPFAM" id="SSF81296">
    <property type="entry name" value="E set domains"/>
    <property type="match status" value="2"/>
</dbReference>
<dbReference type="NCBIfam" id="NF047446">
    <property type="entry name" value="barrel_OmpL47"/>
    <property type="match status" value="4"/>
</dbReference>
<evidence type="ECO:0000313" key="3">
    <source>
        <dbReference type="EMBL" id="SEP47138.1"/>
    </source>
</evidence>
<dbReference type="Proteomes" id="UP000198582">
    <property type="component" value="Unassembled WGS sequence"/>
</dbReference>
<reference evidence="3 4" key="1">
    <citation type="submission" date="2016-10" db="EMBL/GenBank/DDBJ databases">
        <authorList>
            <person name="de Groot N.N."/>
        </authorList>
    </citation>
    <scope>NUCLEOTIDE SEQUENCE [LARGE SCALE GENOMIC DNA]</scope>
    <source>
        <strain evidence="3 4">DSM 44993</strain>
    </source>
</reference>
<dbReference type="Gene3D" id="2.60.40.420">
    <property type="entry name" value="Cupredoxins - blue copper proteins"/>
    <property type="match status" value="1"/>
</dbReference>
<dbReference type="OrthoDB" id="5243170at2"/>
<keyword evidence="4" id="KW-1185">Reference proteome</keyword>
<feature type="signal peptide" evidence="2">
    <location>
        <begin position="1"/>
        <end position="26"/>
    </location>
</feature>
<evidence type="ECO:0000313" key="4">
    <source>
        <dbReference type="Proteomes" id="UP000198582"/>
    </source>
</evidence>
<sequence>MSPRKLVVTVLVAALALLGLAWPSSAVPAPAAPVQTLTWTAGNSTDHYLSAPATAVAGETLVLFKNTEALGSTMTHTLTFDTTTPGYNHDVDLSISANPYDDQNGEHQATITLTPGKYRFHCVVQGHEKMVGELVVTGEPPVDTTPPTVVANVTGNKDTAGNYVGSATVNLTATDTQSEVDKIEYQLDGGAWTTYTAPVVVNAVGSHMVHYKATDTAGNVSPEEMASFAVVNPKPGDTTPPTVTASVAGDKDAAGNYLDTATVTLTAADNDGGSGIDKVEYKLDEGAWIAYTAPVPVTAPGMHMFHYRASDKAGNSSAEGMEHLTVVSSDTTAPTVTATVAGTKDADGNYVGKATVTLAAADAGSGVDKVEYKLDGGDWLGYTEPVAITAVGAHTVAYRATDKAGNASAEATSSFTIVAGGDTVSPATSIVVSGNLDADWRYIETATVTLTAEDNAGGSGVDKIEYKLDDGAWTTYTEPFEVTGLGAHSVWYRASDKAGNVSGEKGGSFLIAAAPPGPDLCPDSDVRDTVVLGAADSQVENRDVGTGCTINDTIDDESEYASNSQFVAYVRAVAQELVDNGVISAQERDRIITAAFDSGIGGTSDFVKPQPKNPGLTKLEKNSARYL</sequence>
<feature type="chain" id="PRO_5038529552" description="Ig-like domain (Group 3)" evidence="2">
    <location>
        <begin position="27"/>
        <end position="627"/>
    </location>
</feature>
<evidence type="ECO:0008006" key="5">
    <source>
        <dbReference type="Google" id="ProtNLM"/>
    </source>
</evidence>
<dbReference type="SUPFAM" id="SSF49503">
    <property type="entry name" value="Cupredoxins"/>
    <property type="match status" value="1"/>
</dbReference>
<keyword evidence="2" id="KW-0732">Signal</keyword>
<dbReference type="InterPro" id="IPR058094">
    <property type="entry name" value="Ig-like_OmpL47-like"/>
</dbReference>
<evidence type="ECO:0000256" key="1">
    <source>
        <dbReference type="SAM" id="MobiDB-lite"/>
    </source>
</evidence>
<feature type="compositionally biased region" description="Basic and acidic residues" evidence="1">
    <location>
        <begin position="618"/>
        <end position="627"/>
    </location>
</feature>
<evidence type="ECO:0000256" key="2">
    <source>
        <dbReference type="SAM" id="SignalP"/>
    </source>
</evidence>
<organism evidence="3 4">
    <name type="scientific">Amycolatopsis saalfeldensis</name>
    <dbReference type="NCBI Taxonomy" id="394193"/>
    <lineage>
        <taxon>Bacteria</taxon>
        <taxon>Bacillati</taxon>
        <taxon>Actinomycetota</taxon>
        <taxon>Actinomycetes</taxon>
        <taxon>Pseudonocardiales</taxon>
        <taxon>Pseudonocardiaceae</taxon>
        <taxon>Amycolatopsis</taxon>
    </lineage>
</organism>
<dbReference type="InterPro" id="IPR014756">
    <property type="entry name" value="Ig_E-set"/>
</dbReference>
<proteinExistence type="predicted"/>
<protein>
    <recommendedName>
        <fullName evidence="5">Ig-like domain (Group 3)</fullName>
    </recommendedName>
</protein>
<name>A0A1H8Y6I3_9PSEU</name>